<dbReference type="RefSeq" id="WP_120332023.1">
    <property type="nucleotide sequence ID" value="NZ_RAQQ01000038.1"/>
</dbReference>
<feature type="transmembrane region" description="Helical" evidence="1">
    <location>
        <begin position="208"/>
        <end position="230"/>
    </location>
</feature>
<dbReference type="OrthoDB" id="3382145at2"/>
<evidence type="ECO:0000313" key="3">
    <source>
        <dbReference type="Proteomes" id="UP000285744"/>
    </source>
</evidence>
<dbReference type="Proteomes" id="UP000285744">
    <property type="component" value="Unassembled WGS sequence"/>
</dbReference>
<feature type="transmembrane region" description="Helical" evidence="1">
    <location>
        <begin position="89"/>
        <end position="114"/>
    </location>
</feature>
<protein>
    <submittedName>
        <fullName evidence="2">Uncharacterized protein</fullName>
    </submittedName>
</protein>
<evidence type="ECO:0000313" key="2">
    <source>
        <dbReference type="EMBL" id="RKF23653.1"/>
    </source>
</evidence>
<reference evidence="2 3" key="1">
    <citation type="journal article" date="2018" name="Int. J. Syst. Evol. Microbiol.">
        <title>Micromonospora globbae sp. nov., an endophytic actinomycete isolated from roots of Globba winitii C. H. Wright.</title>
        <authorList>
            <person name="Kuncharoen N."/>
            <person name="Pittayakhajonwut P."/>
            <person name="Tanasupawat S."/>
        </authorList>
    </citation>
    <scope>NUCLEOTIDE SEQUENCE [LARGE SCALE GENOMIC DNA]</scope>
    <source>
        <strain evidence="2 3">WPS1-2</strain>
    </source>
</reference>
<feature type="transmembrane region" description="Helical" evidence="1">
    <location>
        <begin position="170"/>
        <end position="188"/>
    </location>
</feature>
<organism evidence="2 3">
    <name type="scientific">Micromonospora globbae</name>
    <dbReference type="NCBI Taxonomy" id="1894969"/>
    <lineage>
        <taxon>Bacteria</taxon>
        <taxon>Bacillati</taxon>
        <taxon>Actinomycetota</taxon>
        <taxon>Actinomycetes</taxon>
        <taxon>Micromonosporales</taxon>
        <taxon>Micromonosporaceae</taxon>
        <taxon>Micromonospora</taxon>
    </lineage>
</organism>
<dbReference type="NCBIfam" id="NF038403">
    <property type="entry name" value="perm_prefix_1"/>
    <property type="match status" value="1"/>
</dbReference>
<gene>
    <name evidence="2" type="ORF">D7I43_30450</name>
</gene>
<keyword evidence="1" id="KW-1133">Transmembrane helix</keyword>
<dbReference type="EMBL" id="RAQQ01000038">
    <property type="protein sequence ID" value="RKF23653.1"/>
    <property type="molecule type" value="Genomic_DNA"/>
</dbReference>
<dbReference type="InterPro" id="IPR047928">
    <property type="entry name" value="Perm_prefix_1"/>
</dbReference>
<keyword evidence="1" id="KW-0812">Transmembrane</keyword>
<dbReference type="AlphaFoldDB" id="A0A420ESN0"/>
<name>A0A420ESN0_9ACTN</name>
<accession>A0A420ESN0</accession>
<sequence>MTAAMPGEGRVDQYLDELFDRLAGTGAAGRRMLAEAESHLLAATEDGLSQGLDAEAAEREAVERFGAVSGIARQVPATAGSVRASMRRFFVGAWATAGVVMTWYGLSGVVTWMLGWPWVRLLIATDRFGTQPNMCDRPWVPSDPALDCVRHYHDQLYLIPVGADEVPRPLFAILAASGALLLLALMVVRRTTSLGTPAWTPAPTPSGLAVATSFGLTAAVLLLYAVTGGITSAQDWAPSYLTTGLLASVIAIVAARRTWLRTRTTSASMS</sequence>
<comment type="caution">
    <text evidence="2">The sequence shown here is derived from an EMBL/GenBank/DDBJ whole genome shotgun (WGS) entry which is preliminary data.</text>
</comment>
<evidence type="ECO:0000256" key="1">
    <source>
        <dbReference type="SAM" id="Phobius"/>
    </source>
</evidence>
<keyword evidence="1" id="KW-0472">Membrane</keyword>
<feature type="transmembrane region" description="Helical" evidence="1">
    <location>
        <begin position="236"/>
        <end position="255"/>
    </location>
</feature>
<proteinExistence type="predicted"/>
<dbReference type="Pfam" id="PF22564">
    <property type="entry name" value="HAAS"/>
    <property type="match status" value="1"/>
</dbReference>